<accession>A0ABN1MUH9</accession>
<keyword evidence="1 2" id="KW-0732">Signal</keyword>
<evidence type="ECO:0000259" key="3">
    <source>
        <dbReference type="PROSITE" id="PS50240"/>
    </source>
</evidence>
<sequence>MKKHILILGLLLLSMNVEAQQGDGGFPKSHKLPAQELKQVQKQIFSEPNIAALRSEDAETDGKGIAPWRFGYNNHTQLNTENAGSWIELADGGKIWLLSITCENALTVNLTFENTVIPEGNELYVFSPSGDFVLGKFTSKHLYKGTLGAELVPGNTVLVEYYIPEKNKNKAGFVEVGTVTHGYRSSNEFQEKVFGESGSCNMNVNCPDGSPWVNQRNSALMLVSGSNGFCSGALINNTLNDGTPYVLTANHCYSNPASWIFRFNWQADGCSDPGSSPSFQSLSGAVLRARRQPSDMCLVEITAGALENGTVPEAYNPYFAGWNNSNTPPTSTISIHHPSGDIKKISFDDNPASAEQAMNSTEPASSWRVQWDRNTTTEGGSSGSPLFDQNGRIIGQLWGGGASCSNLTSPDFYGRVHNSWEPAGSDQSNQLKHWLDPNNSGVEFIDGLNLGTPAAALDASIGSLEGAAGTVCSGSVSPSFRLINLGSTVMTSAVIEYSYDNGATQTINWSGSLNMYESEVINLPVNNLGNGEHTFAVEVVSVNGSSDENAGNNALSSTFTTYPNGVEVQYDLQLDCYGSETSWVLENSTGNQLATGGPYPDNFNPPLMSTEWCLEEGCYKLILDDTFSDGISGGGWCSTTGYVTITDASGTIGAIAEEDADFGATTTINFCTNQVVGVQDLENEHTISVYPNPTNGKVNILADVSGTKRISIYSTTGMLVTSFSTEADTAELDLSEKATGVYSVHIETKEGVVVKRIIKQ</sequence>
<dbReference type="RefSeq" id="WP_343790945.1">
    <property type="nucleotide sequence ID" value="NZ_BAAAFH010000022.1"/>
</dbReference>
<reference evidence="4 5" key="1">
    <citation type="journal article" date="2019" name="Int. J. Syst. Evol. Microbiol.">
        <title>The Global Catalogue of Microorganisms (GCM) 10K type strain sequencing project: providing services to taxonomists for standard genome sequencing and annotation.</title>
        <authorList>
            <consortium name="The Broad Institute Genomics Platform"/>
            <consortium name="The Broad Institute Genome Sequencing Center for Infectious Disease"/>
            <person name="Wu L."/>
            <person name="Ma J."/>
        </authorList>
    </citation>
    <scope>NUCLEOTIDE SEQUENCE [LARGE SCALE GENOMIC DNA]</scope>
    <source>
        <strain evidence="4 5">JCM 16083</strain>
    </source>
</reference>
<evidence type="ECO:0000313" key="4">
    <source>
        <dbReference type="EMBL" id="GAA0876990.1"/>
    </source>
</evidence>
<proteinExistence type="predicted"/>
<dbReference type="SUPFAM" id="SSF50494">
    <property type="entry name" value="Trypsin-like serine proteases"/>
    <property type="match status" value="1"/>
</dbReference>
<evidence type="ECO:0000256" key="1">
    <source>
        <dbReference type="ARBA" id="ARBA00022729"/>
    </source>
</evidence>
<evidence type="ECO:0000256" key="2">
    <source>
        <dbReference type="SAM" id="SignalP"/>
    </source>
</evidence>
<dbReference type="Gene3D" id="2.40.10.10">
    <property type="entry name" value="Trypsin-like serine proteases"/>
    <property type="match status" value="2"/>
</dbReference>
<dbReference type="Pfam" id="PF13365">
    <property type="entry name" value="Trypsin_2"/>
    <property type="match status" value="1"/>
</dbReference>
<name>A0ABN1MUH9_9FLAO</name>
<gene>
    <name evidence="4" type="ORF">GCM10009118_34000</name>
</gene>
<dbReference type="PROSITE" id="PS50240">
    <property type="entry name" value="TRYPSIN_DOM"/>
    <property type="match status" value="1"/>
</dbReference>
<comment type="caution">
    <text evidence="4">The sequence shown here is derived from an EMBL/GenBank/DDBJ whole genome shotgun (WGS) entry which is preliminary data.</text>
</comment>
<dbReference type="Pfam" id="PF18962">
    <property type="entry name" value="Por_Secre_tail"/>
    <property type="match status" value="1"/>
</dbReference>
<keyword evidence="5" id="KW-1185">Reference proteome</keyword>
<dbReference type="PANTHER" id="PTHR36234">
    <property type="entry name" value="LYSYL ENDOPEPTIDASE"/>
    <property type="match status" value="1"/>
</dbReference>
<dbReference type="InterPro" id="IPR026444">
    <property type="entry name" value="Secre_tail"/>
</dbReference>
<dbReference type="NCBIfam" id="TIGR04183">
    <property type="entry name" value="Por_Secre_tail"/>
    <property type="match status" value="1"/>
</dbReference>
<feature type="domain" description="Peptidase S1" evidence="3">
    <location>
        <begin position="193"/>
        <end position="440"/>
    </location>
</feature>
<feature type="signal peptide" evidence="2">
    <location>
        <begin position="1"/>
        <end position="19"/>
    </location>
</feature>
<feature type="chain" id="PRO_5045748524" description="Peptidase S1 domain-containing protein" evidence="2">
    <location>
        <begin position="20"/>
        <end position="760"/>
    </location>
</feature>
<dbReference type="PANTHER" id="PTHR36234:SF5">
    <property type="entry name" value="LYSYL ENDOPEPTIDASE"/>
    <property type="match status" value="1"/>
</dbReference>
<dbReference type="InterPro" id="IPR001254">
    <property type="entry name" value="Trypsin_dom"/>
</dbReference>
<dbReference type="InterPro" id="IPR043504">
    <property type="entry name" value="Peptidase_S1_PA_chymotrypsin"/>
</dbReference>
<organism evidence="4 5">
    <name type="scientific">Wandonia haliotis</name>
    <dbReference type="NCBI Taxonomy" id="574963"/>
    <lineage>
        <taxon>Bacteria</taxon>
        <taxon>Pseudomonadati</taxon>
        <taxon>Bacteroidota</taxon>
        <taxon>Flavobacteriia</taxon>
        <taxon>Flavobacteriales</taxon>
        <taxon>Crocinitomicaceae</taxon>
        <taxon>Wandonia</taxon>
    </lineage>
</organism>
<dbReference type="Proteomes" id="UP001501126">
    <property type="component" value="Unassembled WGS sequence"/>
</dbReference>
<protein>
    <recommendedName>
        <fullName evidence="3">Peptidase S1 domain-containing protein</fullName>
    </recommendedName>
</protein>
<dbReference type="InterPro" id="IPR009003">
    <property type="entry name" value="Peptidase_S1_PA"/>
</dbReference>
<dbReference type="EMBL" id="BAAAFH010000022">
    <property type="protein sequence ID" value="GAA0876990.1"/>
    <property type="molecule type" value="Genomic_DNA"/>
</dbReference>
<evidence type="ECO:0000313" key="5">
    <source>
        <dbReference type="Proteomes" id="UP001501126"/>
    </source>
</evidence>